<evidence type="ECO:0000313" key="3">
    <source>
        <dbReference type="EMBL" id="TYP95344.1"/>
    </source>
</evidence>
<organism evidence="3 4">
    <name type="scientific">Fodinibius salinus</name>
    <dbReference type="NCBI Taxonomy" id="860790"/>
    <lineage>
        <taxon>Bacteria</taxon>
        <taxon>Pseudomonadati</taxon>
        <taxon>Balneolota</taxon>
        <taxon>Balneolia</taxon>
        <taxon>Balneolales</taxon>
        <taxon>Balneolaceae</taxon>
        <taxon>Fodinibius</taxon>
    </lineage>
</organism>
<accession>A0A5D3YN98</accession>
<reference evidence="3 4" key="1">
    <citation type="submission" date="2019-07" db="EMBL/GenBank/DDBJ databases">
        <title>Genomic Encyclopedia of Archaeal and Bacterial Type Strains, Phase II (KMG-II): from individual species to whole genera.</title>
        <authorList>
            <person name="Goeker M."/>
        </authorList>
    </citation>
    <scope>NUCLEOTIDE SEQUENCE [LARGE SCALE GENOMIC DNA]</scope>
    <source>
        <strain evidence="3 4">DSM 21935</strain>
    </source>
</reference>
<sequence length="298" mass="33657">MSNLSLLTTQLILPLLFILWLWGRRHSSRTHWVLQVLATTSVVSFSLVVGAQAWTSIYIGSLWLILLIVAFLKSFFRLSENWKAFKLGEGWEEKIFTVTNILICIIFLPLNIYAFTGYFSVSESVDLGFPLRNGVYIVGHGGSNPLINYHNTNNRQRYALDISKINAYGTRAKGLYPKQLKSYAVYGDTVYSPCKGKIQKTVSNLADYTPPKRNKEHPAGNHVIIKCDEVRIFLAHLMQRSIVVDSGNVINQDVPIGRVGNSGNTSEPHLHIHAVQNEKGIPITFNGRFLVRNSLIWR</sequence>
<dbReference type="OrthoDB" id="9809488at2"/>
<dbReference type="InterPro" id="IPR011055">
    <property type="entry name" value="Dup_hybrid_motif"/>
</dbReference>
<name>A0A5D3YN98_9BACT</name>
<protein>
    <submittedName>
        <fullName evidence="3">Peptidase family M23</fullName>
    </submittedName>
</protein>
<gene>
    <name evidence="3" type="ORF">LX73_0644</name>
</gene>
<keyword evidence="4" id="KW-1185">Reference proteome</keyword>
<dbReference type="PANTHER" id="PTHR21666:SF285">
    <property type="entry name" value="M23 FAMILY METALLOPEPTIDASE"/>
    <property type="match status" value="1"/>
</dbReference>
<proteinExistence type="predicted"/>
<dbReference type="EMBL" id="VNHY01000001">
    <property type="protein sequence ID" value="TYP95344.1"/>
    <property type="molecule type" value="Genomic_DNA"/>
</dbReference>
<dbReference type="Proteomes" id="UP000324595">
    <property type="component" value="Unassembled WGS sequence"/>
</dbReference>
<dbReference type="SUPFAM" id="SSF51261">
    <property type="entry name" value="Duplicated hybrid motif"/>
    <property type="match status" value="1"/>
</dbReference>
<evidence type="ECO:0000256" key="1">
    <source>
        <dbReference type="SAM" id="Phobius"/>
    </source>
</evidence>
<dbReference type="GO" id="GO:0004222">
    <property type="term" value="F:metalloendopeptidase activity"/>
    <property type="evidence" value="ECO:0007669"/>
    <property type="project" value="TreeGrafter"/>
</dbReference>
<keyword evidence="1" id="KW-0812">Transmembrane</keyword>
<feature type="transmembrane region" description="Helical" evidence="1">
    <location>
        <begin position="97"/>
        <end position="119"/>
    </location>
</feature>
<evidence type="ECO:0000313" key="4">
    <source>
        <dbReference type="Proteomes" id="UP000324595"/>
    </source>
</evidence>
<dbReference type="Pfam" id="PF01551">
    <property type="entry name" value="Peptidase_M23"/>
    <property type="match status" value="1"/>
</dbReference>
<feature type="transmembrane region" description="Helical" evidence="1">
    <location>
        <begin position="6"/>
        <end position="23"/>
    </location>
</feature>
<dbReference type="CDD" id="cd12797">
    <property type="entry name" value="M23_peptidase"/>
    <property type="match status" value="1"/>
</dbReference>
<evidence type="ECO:0000259" key="2">
    <source>
        <dbReference type="Pfam" id="PF01551"/>
    </source>
</evidence>
<feature type="domain" description="M23ase beta-sheet core" evidence="2">
    <location>
        <begin position="185"/>
        <end position="279"/>
    </location>
</feature>
<comment type="caution">
    <text evidence="3">The sequence shown here is derived from an EMBL/GenBank/DDBJ whole genome shotgun (WGS) entry which is preliminary data.</text>
</comment>
<keyword evidence="1" id="KW-1133">Transmembrane helix</keyword>
<dbReference type="Gene3D" id="2.70.70.10">
    <property type="entry name" value="Glucose Permease (Domain IIA)"/>
    <property type="match status" value="1"/>
</dbReference>
<dbReference type="InterPro" id="IPR016047">
    <property type="entry name" value="M23ase_b-sheet_dom"/>
</dbReference>
<dbReference type="InterPro" id="IPR050570">
    <property type="entry name" value="Cell_wall_metabolism_enzyme"/>
</dbReference>
<dbReference type="PANTHER" id="PTHR21666">
    <property type="entry name" value="PEPTIDASE-RELATED"/>
    <property type="match status" value="1"/>
</dbReference>
<dbReference type="AlphaFoldDB" id="A0A5D3YN98"/>
<keyword evidence="1" id="KW-0472">Membrane</keyword>
<feature type="transmembrane region" description="Helical" evidence="1">
    <location>
        <begin position="57"/>
        <end position="76"/>
    </location>
</feature>
<dbReference type="RefSeq" id="WP_148898015.1">
    <property type="nucleotide sequence ID" value="NZ_VNHY01000001.1"/>
</dbReference>
<feature type="transmembrane region" description="Helical" evidence="1">
    <location>
        <begin position="32"/>
        <end position="51"/>
    </location>
</feature>